<feature type="transmembrane region" description="Helical" evidence="1">
    <location>
        <begin position="37"/>
        <end position="57"/>
    </location>
</feature>
<accession>A0A1S8KQ64</accession>
<comment type="caution">
    <text evidence="2">The sequence shown here is derived from an EMBL/GenBank/DDBJ whole genome shotgun (WGS) entry which is preliminary data.</text>
</comment>
<feature type="transmembrane region" description="Helical" evidence="1">
    <location>
        <begin position="7"/>
        <end position="25"/>
    </location>
</feature>
<evidence type="ECO:0008006" key="4">
    <source>
        <dbReference type="Google" id="ProtNLM"/>
    </source>
</evidence>
<evidence type="ECO:0000313" key="2">
    <source>
        <dbReference type="EMBL" id="OOL81856.1"/>
    </source>
</evidence>
<dbReference type="Proteomes" id="UP000190409">
    <property type="component" value="Unassembled WGS sequence"/>
</dbReference>
<evidence type="ECO:0000256" key="1">
    <source>
        <dbReference type="SAM" id="Phobius"/>
    </source>
</evidence>
<dbReference type="AlphaFoldDB" id="A0A1S8KQ64"/>
<evidence type="ECO:0000313" key="3">
    <source>
        <dbReference type="Proteomes" id="UP000190409"/>
    </source>
</evidence>
<protein>
    <recommendedName>
        <fullName evidence="4">CPBP family intramembrane metalloprotease</fullName>
    </recommendedName>
</protein>
<name>A0A1S8KQ64_9LACT</name>
<keyword evidence="1" id="KW-1133">Transmembrane helix</keyword>
<dbReference type="EMBL" id="MUYF01000003">
    <property type="protein sequence ID" value="OOL81856.1"/>
    <property type="molecule type" value="Genomic_DNA"/>
</dbReference>
<keyword evidence="1" id="KW-0812">Transmembrane</keyword>
<keyword evidence="1" id="KW-0472">Membrane</keyword>
<gene>
    <name evidence="2" type="ORF">BWX42_09215</name>
</gene>
<proteinExistence type="predicted"/>
<organism evidence="2 3">
    <name type="scientific">Dolosigranulum pigrum</name>
    <dbReference type="NCBI Taxonomy" id="29394"/>
    <lineage>
        <taxon>Bacteria</taxon>
        <taxon>Bacillati</taxon>
        <taxon>Bacillota</taxon>
        <taxon>Bacilli</taxon>
        <taxon>Lactobacillales</taxon>
        <taxon>Carnobacteriaceae</taxon>
        <taxon>Dolosigranulum</taxon>
    </lineage>
</organism>
<reference evidence="2 3" key="1">
    <citation type="submission" date="2017-01" db="EMBL/GenBank/DDBJ databases">
        <title>Complete Genome Sequence of Dolosigranulum pigrum isolated from a Patient with interstitial lung disease.</title>
        <authorList>
            <person name="Mukhopadhyay R."/>
            <person name="Joaquin J."/>
            <person name="Hogue R."/>
            <person name="Fitzgerald S."/>
            <person name="Jospin G."/>
            <person name="Eisen J.A."/>
            <person name="Chaturvedi V."/>
        </authorList>
    </citation>
    <scope>NUCLEOTIDE SEQUENCE [LARGE SCALE GENOMIC DNA]</scope>
    <source>
        <strain evidence="2 3">15S00348</strain>
    </source>
</reference>
<sequence length="69" mass="8117">MKLEKIINGYMMIALFLLFIMGRLLDYALTMDFWGSVFSSSTFYHLVALSTYIACMINMKRRGIIDSYW</sequence>